<evidence type="ECO:0000256" key="1">
    <source>
        <dbReference type="ARBA" id="ARBA00007734"/>
    </source>
</evidence>
<dbReference type="InterPro" id="IPR023346">
    <property type="entry name" value="Lysozyme-like_dom_sf"/>
</dbReference>
<protein>
    <submittedName>
        <fullName evidence="5">Murein transglycosylase</fullName>
    </submittedName>
</protein>
<dbReference type="OrthoDB" id="9815002at2"/>
<dbReference type="CDD" id="cd00254">
    <property type="entry name" value="LT-like"/>
    <property type="match status" value="1"/>
</dbReference>
<dbReference type="AlphaFoldDB" id="A0A917YJ24"/>
<dbReference type="RefSeq" id="WP_146285227.1">
    <property type="nucleotide sequence ID" value="NZ_BMLP01000001.1"/>
</dbReference>
<dbReference type="PANTHER" id="PTHR37423">
    <property type="entry name" value="SOLUBLE LYTIC MUREIN TRANSGLYCOSYLASE-RELATED"/>
    <property type="match status" value="1"/>
</dbReference>
<dbReference type="GO" id="GO:0008933">
    <property type="term" value="F:peptidoglycan lytic transglycosylase activity"/>
    <property type="evidence" value="ECO:0007669"/>
    <property type="project" value="InterPro"/>
</dbReference>
<sequence>MRRGIEAAVIVGLILAGAQATRAQTVPGFENFTFRSVKPPAPGEKVKRRITVQIDPEEQARRLAASPKVDLKKEAESVAEQKPEPLPEPQGPRLPQPKVANTYAWFWDRVPPAREAVQGRFPAAMAALSQGPGGSIVAAPRMQSLQNIAQSYGTDILATTIGTEVSPALVLAVIAVESAGRPNAISSAGAQGLMQLIPATAERFGVSDASVPSQNIKGGVAYLDWLMKRFDRDPLMVLAAYNAGEGAVDANGGVPPYAETRDYVPKVLAAWQVAQGLCQTPPELFSDPCVFKIMSVGG</sequence>
<accession>A0A917YJ24</accession>
<dbReference type="Proteomes" id="UP000598196">
    <property type="component" value="Unassembled WGS sequence"/>
</dbReference>
<reference evidence="5 6" key="1">
    <citation type="journal article" date="2014" name="Int. J. Syst. Evol. Microbiol.">
        <title>Complete genome sequence of Corynebacterium casei LMG S-19264T (=DSM 44701T), isolated from a smear-ripened cheese.</title>
        <authorList>
            <consortium name="US DOE Joint Genome Institute (JGI-PGF)"/>
            <person name="Walter F."/>
            <person name="Albersmeier A."/>
            <person name="Kalinowski J."/>
            <person name="Ruckert C."/>
        </authorList>
    </citation>
    <scope>NUCLEOTIDE SEQUENCE [LARGE SCALE GENOMIC DNA]</scope>
    <source>
        <strain evidence="5 6">CGMCC 1.7029</strain>
    </source>
</reference>
<evidence type="ECO:0000259" key="4">
    <source>
        <dbReference type="Pfam" id="PF01464"/>
    </source>
</evidence>
<dbReference type="Pfam" id="PF01464">
    <property type="entry name" value="SLT"/>
    <property type="match status" value="1"/>
</dbReference>
<feature type="region of interest" description="Disordered" evidence="3">
    <location>
        <begin position="61"/>
        <end position="97"/>
    </location>
</feature>
<keyword evidence="6" id="KW-1185">Reference proteome</keyword>
<comment type="similarity">
    <text evidence="1">Belongs to the transglycosylase Slt family.</text>
</comment>
<dbReference type="PROSITE" id="PS00922">
    <property type="entry name" value="TRANSGLYCOSYLASE"/>
    <property type="match status" value="1"/>
</dbReference>
<evidence type="ECO:0000313" key="5">
    <source>
        <dbReference type="EMBL" id="GGO27973.1"/>
    </source>
</evidence>
<proteinExistence type="inferred from homology"/>
<feature type="compositionally biased region" description="Pro residues" evidence="3">
    <location>
        <begin position="86"/>
        <end position="95"/>
    </location>
</feature>
<comment type="caution">
    <text evidence="5">The sequence shown here is derived from an EMBL/GenBank/DDBJ whole genome shotgun (WGS) entry which is preliminary data.</text>
</comment>
<name>A0A917YJ24_9RHOB</name>
<feature type="domain" description="Transglycosylase SLT" evidence="4">
    <location>
        <begin position="163"/>
        <end position="251"/>
    </location>
</feature>
<dbReference type="EMBL" id="BMLP01000001">
    <property type="protein sequence ID" value="GGO27973.1"/>
    <property type="molecule type" value="Genomic_DNA"/>
</dbReference>
<dbReference type="GO" id="GO:0000270">
    <property type="term" value="P:peptidoglycan metabolic process"/>
    <property type="evidence" value="ECO:0007669"/>
    <property type="project" value="InterPro"/>
</dbReference>
<dbReference type="GO" id="GO:0016020">
    <property type="term" value="C:membrane"/>
    <property type="evidence" value="ECO:0007669"/>
    <property type="project" value="InterPro"/>
</dbReference>
<gene>
    <name evidence="5" type="ORF">GCM10010991_10300</name>
</gene>
<dbReference type="InterPro" id="IPR000189">
    <property type="entry name" value="Transglyc_AS"/>
</dbReference>
<dbReference type="InterPro" id="IPR008258">
    <property type="entry name" value="Transglycosylase_SLT_dom_1"/>
</dbReference>
<comment type="similarity">
    <text evidence="2">Belongs to the virb1 family.</text>
</comment>
<organism evidence="5 6">
    <name type="scientific">Gemmobacter aquaticus</name>
    <dbReference type="NCBI Taxonomy" id="490185"/>
    <lineage>
        <taxon>Bacteria</taxon>
        <taxon>Pseudomonadati</taxon>
        <taxon>Pseudomonadota</taxon>
        <taxon>Alphaproteobacteria</taxon>
        <taxon>Rhodobacterales</taxon>
        <taxon>Paracoccaceae</taxon>
        <taxon>Gemmobacter</taxon>
    </lineage>
</organism>
<dbReference type="PANTHER" id="PTHR37423:SF2">
    <property type="entry name" value="MEMBRANE-BOUND LYTIC MUREIN TRANSGLYCOSYLASE C"/>
    <property type="match status" value="1"/>
</dbReference>
<feature type="compositionally biased region" description="Basic and acidic residues" evidence="3">
    <location>
        <begin position="69"/>
        <end position="85"/>
    </location>
</feature>
<evidence type="ECO:0000313" key="6">
    <source>
        <dbReference type="Proteomes" id="UP000598196"/>
    </source>
</evidence>
<dbReference type="SUPFAM" id="SSF53955">
    <property type="entry name" value="Lysozyme-like"/>
    <property type="match status" value="1"/>
</dbReference>
<evidence type="ECO:0000256" key="3">
    <source>
        <dbReference type="SAM" id="MobiDB-lite"/>
    </source>
</evidence>
<dbReference type="Gene3D" id="1.10.530.10">
    <property type="match status" value="1"/>
</dbReference>
<evidence type="ECO:0000256" key="2">
    <source>
        <dbReference type="ARBA" id="ARBA00009387"/>
    </source>
</evidence>